<evidence type="ECO:0000256" key="1">
    <source>
        <dbReference type="ARBA" id="ARBA00022490"/>
    </source>
</evidence>
<evidence type="ECO:0000256" key="2">
    <source>
        <dbReference type="ARBA" id="ARBA00022618"/>
    </source>
</evidence>
<keyword evidence="4 5" id="KW-0131">Cell cycle</keyword>
<dbReference type="PANTHER" id="PTHR39455">
    <property type="entry name" value="CELL DIVISION PROTEIN ZAPD"/>
    <property type="match status" value="1"/>
</dbReference>
<protein>
    <recommendedName>
        <fullName evidence="5">Cell division protein ZapD</fullName>
    </recommendedName>
    <alternativeName>
        <fullName evidence="5">Z ring-associated protein D</fullName>
    </alternativeName>
</protein>
<keyword evidence="2 5" id="KW-0132">Cell division</keyword>
<dbReference type="GO" id="GO:0043093">
    <property type="term" value="P:FtsZ-dependent cytokinesis"/>
    <property type="evidence" value="ECO:0007669"/>
    <property type="project" value="UniProtKB-UniRule"/>
</dbReference>
<evidence type="ECO:0000313" key="7">
    <source>
        <dbReference type="Proteomes" id="UP000575898"/>
    </source>
</evidence>
<evidence type="ECO:0000256" key="5">
    <source>
        <dbReference type="HAMAP-Rule" id="MF_01092"/>
    </source>
</evidence>
<proteinExistence type="inferred from homology"/>
<dbReference type="GO" id="GO:0032153">
    <property type="term" value="C:cell division site"/>
    <property type="evidence" value="ECO:0007669"/>
    <property type="project" value="TreeGrafter"/>
</dbReference>
<organism evidence="6 7">
    <name type="scientific">Chitinivorax tropicus</name>
    <dbReference type="NCBI Taxonomy" id="714531"/>
    <lineage>
        <taxon>Bacteria</taxon>
        <taxon>Pseudomonadati</taxon>
        <taxon>Pseudomonadota</taxon>
        <taxon>Betaproteobacteria</taxon>
        <taxon>Chitinivorax</taxon>
    </lineage>
</organism>
<reference evidence="6 7" key="1">
    <citation type="submission" date="2020-08" db="EMBL/GenBank/DDBJ databases">
        <title>Genomic Encyclopedia of Type Strains, Phase IV (KMG-IV): sequencing the most valuable type-strain genomes for metagenomic binning, comparative biology and taxonomic classification.</title>
        <authorList>
            <person name="Goeker M."/>
        </authorList>
    </citation>
    <scope>NUCLEOTIDE SEQUENCE [LARGE SCALE GENOMIC DNA]</scope>
    <source>
        <strain evidence="6 7">DSM 27165</strain>
    </source>
</reference>
<comment type="similarity">
    <text evidence="5">Belongs to the ZapD family.</text>
</comment>
<dbReference type="PANTHER" id="PTHR39455:SF1">
    <property type="entry name" value="CELL DIVISION PROTEIN ZAPD"/>
    <property type="match status" value="1"/>
</dbReference>
<dbReference type="NCBIfam" id="NF003656">
    <property type="entry name" value="PRK05287.1-4"/>
    <property type="match status" value="1"/>
</dbReference>
<dbReference type="GO" id="GO:0000917">
    <property type="term" value="P:division septum assembly"/>
    <property type="evidence" value="ECO:0007669"/>
    <property type="project" value="UniProtKB-KW"/>
</dbReference>
<keyword evidence="3 5" id="KW-0717">Septation</keyword>
<dbReference type="HAMAP" id="MF_01092">
    <property type="entry name" value="ZapD"/>
    <property type="match status" value="1"/>
</dbReference>
<comment type="function">
    <text evidence="5">Cell division factor that enhances FtsZ-ring assembly. Directly interacts with FtsZ and promotes bundling of FtsZ protofilaments, with a reduction in FtsZ GTPase activity.</text>
</comment>
<name>A0A840MLF3_9PROT</name>
<dbReference type="Pfam" id="PF07072">
    <property type="entry name" value="ZapD"/>
    <property type="match status" value="1"/>
</dbReference>
<dbReference type="AlphaFoldDB" id="A0A840MLF3"/>
<dbReference type="InterPro" id="IPR009777">
    <property type="entry name" value="ZapD"/>
</dbReference>
<dbReference type="InterPro" id="IPR036268">
    <property type="entry name" value="ZapD_sf"/>
</dbReference>
<comment type="caution">
    <text evidence="6">The sequence shown here is derived from an EMBL/GenBank/DDBJ whole genome shotgun (WGS) entry which is preliminary data.</text>
</comment>
<dbReference type="Gene3D" id="2.60.440.10">
    <property type="entry name" value="YacF-like domains"/>
    <property type="match status" value="1"/>
</dbReference>
<dbReference type="GO" id="GO:0005737">
    <property type="term" value="C:cytoplasm"/>
    <property type="evidence" value="ECO:0007669"/>
    <property type="project" value="UniProtKB-SubCell"/>
</dbReference>
<comment type="subcellular location">
    <subcellularLocation>
        <location evidence="5">Cytoplasm</location>
    </subcellularLocation>
    <text evidence="5">Localizes to mid-cell in an FtsZ-dependent manner.</text>
</comment>
<sequence>MNERIRTMLRLEDLFARFDHFADKQESHDHHAALMVMFEIMEVASRADLKSDLIQELERQKHTLEALRNNPQIAEDALDQILNDIEHASAKLLEMVGRIGQYLRDNEWLMSIKQRTSIPGGACEFDLPSYYYWQRKPADARQADLRDWIAPLTPLQDGFAIVLHLLRDSGKAMHYTARNGVFQQMSGGKIVQLLKVSLEESYACVPELSANKYAINVRFTHPVTGQDKPRQFEGDVEFNLTYCNL</sequence>
<comment type="subunit">
    <text evidence="5">Interacts with FtsZ.</text>
</comment>
<accession>A0A840MLF3</accession>
<evidence type="ECO:0000256" key="3">
    <source>
        <dbReference type="ARBA" id="ARBA00023210"/>
    </source>
</evidence>
<dbReference type="Proteomes" id="UP000575898">
    <property type="component" value="Unassembled WGS sequence"/>
</dbReference>
<gene>
    <name evidence="5" type="primary">zapD</name>
    <name evidence="6" type="ORF">HNQ59_000640</name>
</gene>
<dbReference type="Gene3D" id="1.10.3900.10">
    <property type="entry name" value="YacF-like"/>
    <property type="match status" value="1"/>
</dbReference>
<evidence type="ECO:0000313" key="6">
    <source>
        <dbReference type="EMBL" id="MBB5017376.1"/>
    </source>
</evidence>
<dbReference type="EMBL" id="JACHHY010000003">
    <property type="protein sequence ID" value="MBB5017376.1"/>
    <property type="molecule type" value="Genomic_DNA"/>
</dbReference>
<keyword evidence="1 5" id="KW-0963">Cytoplasm</keyword>
<dbReference type="SUPFAM" id="SSF160950">
    <property type="entry name" value="YacF-like"/>
    <property type="match status" value="1"/>
</dbReference>
<dbReference type="InterPro" id="IPR027462">
    <property type="entry name" value="ZapD_C"/>
</dbReference>
<keyword evidence="7" id="KW-1185">Reference proteome</keyword>
<evidence type="ECO:0000256" key="4">
    <source>
        <dbReference type="ARBA" id="ARBA00023306"/>
    </source>
</evidence>